<accession>A0A0L8M6B9</accession>
<dbReference type="PATRIC" id="fig|1961.12.peg.6390"/>
<evidence type="ECO:0000256" key="2">
    <source>
        <dbReference type="ARBA" id="ARBA00023002"/>
    </source>
</evidence>
<dbReference type="EMBL" id="LGUV01000356">
    <property type="protein sequence ID" value="KOG45997.1"/>
    <property type="molecule type" value="Genomic_DNA"/>
</dbReference>
<keyword evidence="2" id="KW-0560">Oxidoreductase</keyword>
<dbReference type="AlphaFoldDB" id="A0A0L8M6B9"/>
<dbReference type="PRINTS" id="PR00081">
    <property type="entry name" value="GDHRDH"/>
</dbReference>
<comment type="similarity">
    <text evidence="1">Belongs to the short-chain dehydrogenases/reductases (SDR) family.</text>
</comment>
<dbReference type="PANTHER" id="PTHR42879:SF2">
    <property type="entry name" value="3-OXOACYL-[ACYL-CARRIER-PROTEIN] REDUCTASE FABG"/>
    <property type="match status" value="1"/>
</dbReference>
<dbReference type="InterPro" id="IPR050259">
    <property type="entry name" value="SDR"/>
</dbReference>
<dbReference type="RefSeq" id="WP_053175519.1">
    <property type="nucleotide sequence ID" value="NZ_LGUV01000356.1"/>
</dbReference>
<dbReference type="GO" id="GO:0016491">
    <property type="term" value="F:oxidoreductase activity"/>
    <property type="evidence" value="ECO:0007669"/>
    <property type="project" value="UniProtKB-KW"/>
</dbReference>
<dbReference type="GO" id="GO:0032787">
    <property type="term" value="P:monocarboxylic acid metabolic process"/>
    <property type="evidence" value="ECO:0007669"/>
    <property type="project" value="UniProtKB-ARBA"/>
</dbReference>
<name>A0A0L8M6B9_STRVG</name>
<reference evidence="4" key="1">
    <citation type="submission" date="2015-07" db="EMBL/GenBank/DDBJ databases">
        <authorList>
            <consortium name="Consortium for Microbial Forensics and Genomics (microFORGE)"/>
            <person name="Knight B.M."/>
            <person name="Roberts D.P."/>
            <person name="Lin D."/>
            <person name="Hari K."/>
            <person name="Fletcher J."/>
            <person name="Melcher U."/>
            <person name="Blagden T."/>
            <person name="Winegar R.A."/>
        </authorList>
    </citation>
    <scope>NUCLEOTIDE SEQUENCE [LARGE SCALE GENOMIC DNA]</scope>
    <source>
        <strain evidence="4">NRRL B-1447</strain>
    </source>
</reference>
<dbReference type="InterPro" id="IPR002347">
    <property type="entry name" value="SDR_fam"/>
</dbReference>
<dbReference type="InterPro" id="IPR020904">
    <property type="entry name" value="Sc_DH/Rdtase_CS"/>
</dbReference>
<sequence length="263" mass="27527">MHIDLSGRTALVTGSTQGIGAAIAAGLAGAGARVAVNGRGSKSVEAAMARLAAAGGGEFVAAPGDIATDEGAQAVFDAVPHVDILVNNLGIFGSAPALEIDDDEWRRYFETNVLTAVRMTRHYLPGMVERSWGRIQYIASDSAVAVPAEMIHYGMSKTALLAVSRGFAKAAAGTGVTVNSVIAGPTHTGGVEDFVYELVDRDLPWEEAQRAFMRAHRPQSLLQRLIEPEEIAHMVVYLASPQASATTGGALRVDGGYVDSILP</sequence>
<gene>
    <name evidence="3" type="ORF">ADK75_28725</name>
</gene>
<dbReference type="Pfam" id="PF13561">
    <property type="entry name" value="adh_short_C2"/>
    <property type="match status" value="1"/>
</dbReference>
<evidence type="ECO:0000313" key="4">
    <source>
        <dbReference type="Proteomes" id="UP000037084"/>
    </source>
</evidence>
<dbReference type="InterPro" id="IPR036291">
    <property type="entry name" value="NAD(P)-bd_dom_sf"/>
</dbReference>
<organism evidence="3 4">
    <name type="scientific">Streptomyces virginiae</name>
    <name type="common">Streptomyces cinnamonensis</name>
    <dbReference type="NCBI Taxonomy" id="1961"/>
    <lineage>
        <taxon>Bacteria</taxon>
        <taxon>Bacillati</taxon>
        <taxon>Actinomycetota</taxon>
        <taxon>Actinomycetes</taxon>
        <taxon>Kitasatosporales</taxon>
        <taxon>Streptomycetaceae</taxon>
        <taxon>Streptomyces</taxon>
    </lineage>
</organism>
<comment type="caution">
    <text evidence="3">The sequence shown here is derived from an EMBL/GenBank/DDBJ whole genome shotgun (WGS) entry which is preliminary data.</text>
</comment>
<dbReference type="FunFam" id="3.40.50.720:FF:000084">
    <property type="entry name" value="Short-chain dehydrogenase reductase"/>
    <property type="match status" value="1"/>
</dbReference>
<proteinExistence type="inferred from homology"/>
<evidence type="ECO:0000256" key="1">
    <source>
        <dbReference type="ARBA" id="ARBA00006484"/>
    </source>
</evidence>
<dbReference type="Proteomes" id="UP000037084">
    <property type="component" value="Unassembled WGS sequence"/>
</dbReference>
<dbReference type="SUPFAM" id="SSF51735">
    <property type="entry name" value="NAD(P)-binding Rossmann-fold domains"/>
    <property type="match status" value="1"/>
</dbReference>
<dbReference type="CDD" id="cd05233">
    <property type="entry name" value="SDR_c"/>
    <property type="match status" value="1"/>
</dbReference>
<protein>
    <submittedName>
        <fullName evidence="3">Oxidoreductase</fullName>
    </submittedName>
</protein>
<dbReference type="PANTHER" id="PTHR42879">
    <property type="entry name" value="3-OXOACYL-(ACYL-CARRIER-PROTEIN) REDUCTASE"/>
    <property type="match status" value="1"/>
</dbReference>
<evidence type="ECO:0000313" key="3">
    <source>
        <dbReference type="EMBL" id="KOG45997.1"/>
    </source>
</evidence>
<dbReference type="OrthoDB" id="9793325at2"/>
<dbReference type="Gene3D" id="3.40.50.720">
    <property type="entry name" value="NAD(P)-binding Rossmann-like Domain"/>
    <property type="match status" value="1"/>
</dbReference>
<dbReference type="PROSITE" id="PS00061">
    <property type="entry name" value="ADH_SHORT"/>
    <property type="match status" value="1"/>
</dbReference>